<name>A0ABS5FZW6_9BRAD</name>
<organism evidence="1 2">
    <name type="scientific">Bradyrhizobium jicamae</name>
    <dbReference type="NCBI Taxonomy" id="280332"/>
    <lineage>
        <taxon>Bacteria</taxon>
        <taxon>Pseudomonadati</taxon>
        <taxon>Pseudomonadota</taxon>
        <taxon>Alphaproteobacteria</taxon>
        <taxon>Hyphomicrobiales</taxon>
        <taxon>Nitrobacteraceae</taxon>
        <taxon>Bradyrhizobium</taxon>
    </lineage>
</organism>
<gene>
    <name evidence="1" type="ORF">JQ615_41150</name>
</gene>
<reference evidence="2" key="1">
    <citation type="journal article" date="2021" name="ISME J.">
        <title>Evolutionary origin and ecological implication of a unique nif island in free-living Bradyrhizobium lineages.</title>
        <authorList>
            <person name="Tao J."/>
        </authorList>
    </citation>
    <scope>NUCLEOTIDE SEQUENCE [LARGE SCALE GENOMIC DNA]</scope>
    <source>
        <strain evidence="2">SZCCT0434</strain>
    </source>
</reference>
<dbReference type="RefSeq" id="WP_212495667.1">
    <property type="nucleotide sequence ID" value="NZ_JAFCJH010000105.1"/>
</dbReference>
<evidence type="ECO:0000313" key="1">
    <source>
        <dbReference type="EMBL" id="MBR0801751.1"/>
    </source>
</evidence>
<protein>
    <recommendedName>
        <fullName evidence="3">Phage tail protein</fullName>
    </recommendedName>
</protein>
<accession>A0ABS5FZW6</accession>
<dbReference type="Proteomes" id="UP001315278">
    <property type="component" value="Unassembled WGS sequence"/>
</dbReference>
<keyword evidence="2" id="KW-1185">Reference proteome</keyword>
<sequence length="80" mass="8194">MTAIAEITKQAYPAMVTQSNRADIAGLSSPATMMQAGSPSSGQLTQIKVSGVAAQLDLVAINEYAEDLAFFATYAGAPLG</sequence>
<proteinExistence type="predicted"/>
<comment type="caution">
    <text evidence="1">The sequence shown here is derived from an EMBL/GenBank/DDBJ whole genome shotgun (WGS) entry which is preliminary data.</text>
</comment>
<evidence type="ECO:0000313" key="2">
    <source>
        <dbReference type="Proteomes" id="UP001315278"/>
    </source>
</evidence>
<evidence type="ECO:0008006" key="3">
    <source>
        <dbReference type="Google" id="ProtNLM"/>
    </source>
</evidence>
<dbReference type="EMBL" id="JAFCJH010000105">
    <property type="protein sequence ID" value="MBR0801751.1"/>
    <property type="molecule type" value="Genomic_DNA"/>
</dbReference>